<dbReference type="RefSeq" id="WP_295529760.1">
    <property type="nucleotide sequence ID" value="NZ_JBFRYC010000014.1"/>
</dbReference>
<keyword evidence="1" id="KW-1133">Transmembrane helix</keyword>
<evidence type="ECO:0000313" key="2">
    <source>
        <dbReference type="EMBL" id="MEX1663274.1"/>
    </source>
</evidence>
<feature type="transmembrane region" description="Helical" evidence="1">
    <location>
        <begin position="56"/>
        <end position="77"/>
    </location>
</feature>
<evidence type="ECO:0000256" key="1">
    <source>
        <dbReference type="SAM" id="Phobius"/>
    </source>
</evidence>
<keyword evidence="1" id="KW-0812">Transmembrane</keyword>
<protein>
    <submittedName>
        <fullName evidence="2">Uncharacterized protein</fullName>
    </submittedName>
</protein>
<gene>
    <name evidence="2" type="ORF">AB4874_16800</name>
</gene>
<evidence type="ECO:0000313" key="3">
    <source>
        <dbReference type="Proteomes" id="UP001557465"/>
    </source>
</evidence>
<dbReference type="EMBL" id="JBFRYC010000014">
    <property type="protein sequence ID" value="MEX1663274.1"/>
    <property type="molecule type" value="Genomic_DNA"/>
</dbReference>
<reference evidence="2 3" key="1">
    <citation type="journal article" date="2011" name="Int. J. Syst. Evol. Microbiol.">
        <title>Zhongshania antarctica gen. nov., sp. nov. and Zhongshania guokunii sp. nov., gammaproteobacteria respectively isolated from coastal attached (fast) ice and surface seawater of the Antarctic.</title>
        <authorList>
            <person name="Li H.J."/>
            <person name="Zhang X.Y."/>
            <person name="Chen C.X."/>
            <person name="Zhang Y.J."/>
            <person name="Gao Z.M."/>
            <person name="Yu Y."/>
            <person name="Chen X.L."/>
            <person name="Chen B."/>
            <person name="Zhang Y.Z."/>
        </authorList>
    </citation>
    <scope>NUCLEOTIDE SEQUENCE [LARGE SCALE GENOMIC DNA]</scope>
    <source>
        <strain evidence="2 3">15-R06ZXC-3</strain>
    </source>
</reference>
<comment type="caution">
    <text evidence="2">The sequence shown here is derived from an EMBL/GenBank/DDBJ whole genome shotgun (WGS) entry which is preliminary data.</text>
</comment>
<keyword evidence="3" id="KW-1185">Reference proteome</keyword>
<organism evidence="2 3">
    <name type="scientific">Thioclava arctica</name>
    <dbReference type="NCBI Taxonomy" id="3238301"/>
    <lineage>
        <taxon>Bacteria</taxon>
        <taxon>Pseudomonadati</taxon>
        <taxon>Pseudomonadota</taxon>
        <taxon>Alphaproteobacteria</taxon>
        <taxon>Rhodobacterales</taxon>
        <taxon>Paracoccaceae</taxon>
        <taxon>Thioclava</taxon>
    </lineage>
</organism>
<keyword evidence="1" id="KW-0472">Membrane</keyword>
<proteinExistence type="predicted"/>
<accession>A0ABV3TNV1</accession>
<dbReference type="Proteomes" id="UP001557465">
    <property type="component" value="Unassembled WGS sequence"/>
</dbReference>
<feature type="transmembrane region" description="Helical" evidence="1">
    <location>
        <begin position="25"/>
        <end position="44"/>
    </location>
</feature>
<sequence length="92" mass="9636">MAKTKQKGAGKTADAPAAQRPIRPFFAGVSIASLWGALHVPVFLRVMMIGGFAAKLLAIAIVASGVLMALMEAAVLVGRQLPQLREALSRLP</sequence>
<name>A0ABV3TNV1_9RHOB</name>